<dbReference type="InterPro" id="IPR019734">
    <property type="entry name" value="TPR_rpt"/>
</dbReference>
<gene>
    <name evidence="11" type="ORF">H3N35_18555</name>
</gene>
<evidence type="ECO:0000256" key="4">
    <source>
        <dbReference type="ARBA" id="ARBA00022679"/>
    </source>
</evidence>
<keyword evidence="4" id="KW-0808">Transferase</keyword>
<keyword evidence="8" id="KW-0472">Membrane</keyword>
<feature type="signal peptide" evidence="9">
    <location>
        <begin position="1"/>
        <end position="22"/>
    </location>
</feature>
<dbReference type="PRINTS" id="PR00344">
    <property type="entry name" value="BCTRLSENSOR"/>
</dbReference>
<dbReference type="PANTHER" id="PTHR45453:SF1">
    <property type="entry name" value="PHOSPHATE REGULON SENSOR PROTEIN PHOR"/>
    <property type="match status" value="1"/>
</dbReference>
<keyword evidence="9" id="KW-0732">Signal</keyword>
<evidence type="ECO:0000256" key="5">
    <source>
        <dbReference type="ARBA" id="ARBA00022777"/>
    </source>
</evidence>
<dbReference type="Pfam" id="PF13424">
    <property type="entry name" value="TPR_12"/>
    <property type="match status" value="2"/>
</dbReference>
<dbReference type="InterPro" id="IPR011990">
    <property type="entry name" value="TPR-like_helical_dom_sf"/>
</dbReference>
<dbReference type="PANTHER" id="PTHR45453">
    <property type="entry name" value="PHOSPHATE REGULON SENSOR PROTEIN PHOR"/>
    <property type="match status" value="1"/>
</dbReference>
<dbReference type="Gene3D" id="3.30.565.10">
    <property type="entry name" value="Histidine kinase-like ATPase, C-terminal domain"/>
    <property type="match status" value="1"/>
</dbReference>
<dbReference type="SMART" id="SM00028">
    <property type="entry name" value="TPR"/>
    <property type="match status" value="6"/>
</dbReference>
<dbReference type="SUPFAM" id="SSF55874">
    <property type="entry name" value="ATPase domain of HSP90 chaperone/DNA topoisomerase II/histidine kinase"/>
    <property type="match status" value="1"/>
</dbReference>
<keyword evidence="8" id="KW-1133">Transmembrane helix</keyword>
<dbReference type="SUPFAM" id="SSF47384">
    <property type="entry name" value="Homodimeric domain of signal transducing histidine kinase"/>
    <property type="match status" value="1"/>
</dbReference>
<keyword evidence="6" id="KW-0902">Two-component regulatory system</keyword>
<keyword evidence="5" id="KW-0418">Kinase</keyword>
<evidence type="ECO:0000259" key="10">
    <source>
        <dbReference type="PROSITE" id="PS50109"/>
    </source>
</evidence>
<dbReference type="InterPro" id="IPR036097">
    <property type="entry name" value="HisK_dim/P_sf"/>
</dbReference>
<dbReference type="InterPro" id="IPR036890">
    <property type="entry name" value="HATPase_C_sf"/>
</dbReference>
<dbReference type="Pfam" id="PF13176">
    <property type="entry name" value="TPR_7"/>
    <property type="match status" value="1"/>
</dbReference>
<evidence type="ECO:0000256" key="3">
    <source>
        <dbReference type="ARBA" id="ARBA00022553"/>
    </source>
</evidence>
<organism evidence="11 12">
    <name type="scientific">Thalassomonas haliotis</name>
    <dbReference type="NCBI Taxonomy" id="485448"/>
    <lineage>
        <taxon>Bacteria</taxon>
        <taxon>Pseudomonadati</taxon>
        <taxon>Pseudomonadota</taxon>
        <taxon>Gammaproteobacteria</taxon>
        <taxon>Alteromonadales</taxon>
        <taxon>Colwelliaceae</taxon>
        <taxon>Thalassomonas</taxon>
    </lineage>
</organism>
<feature type="domain" description="Histidine kinase" evidence="10">
    <location>
        <begin position="486"/>
        <end position="702"/>
    </location>
</feature>
<keyword evidence="7" id="KW-0802">TPR repeat</keyword>
<dbReference type="Gene3D" id="1.10.287.130">
    <property type="match status" value="1"/>
</dbReference>
<evidence type="ECO:0000313" key="11">
    <source>
        <dbReference type="EMBL" id="WDE10267.1"/>
    </source>
</evidence>
<feature type="repeat" description="TPR" evidence="7">
    <location>
        <begin position="163"/>
        <end position="196"/>
    </location>
</feature>
<dbReference type="SMART" id="SM00387">
    <property type="entry name" value="HATPase_c"/>
    <property type="match status" value="1"/>
</dbReference>
<dbReference type="EC" id="2.7.13.3" evidence="2"/>
<dbReference type="Pfam" id="PF00512">
    <property type="entry name" value="HisKA"/>
    <property type="match status" value="1"/>
</dbReference>
<dbReference type="Proteomes" id="UP001215231">
    <property type="component" value="Chromosome"/>
</dbReference>
<keyword evidence="12" id="KW-1185">Reference proteome</keyword>
<reference evidence="11 12" key="1">
    <citation type="journal article" date="2022" name="Mar. Drugs">
        <title>Bioassay-Guided Fractionation Leads to the Detection of Cholic Acid Generated by the Rare Thalassomonas sp.</title>
        <authorList>
            <person name="Pheiffer F."/>
            <person name="Schneider Y.K."/>
            <person name="Hansen E.H."/>
            <person name="Andersen J.H."/>
            <person name="Isaksson J."/>
            <person name="Busche T."/>
            <person name="R C."/>
            <person name="Kalinowski J."/>
            <person name="Zyl L.V."/>
            <person name="Trindade M."/>
        </authorList>
    </citation>
    <scope>NUCLEOTIDE SEQUENCE [LARGE SCALE GENOMIC DNA]</scope>
    <source>
        <strain evidence="11 12">A5K-61T</strain>
    </source>
</reference>
<evidence type="ECO:0000256" key="1">
    <source>
        <dbReference type="ARBA" id="ARBA00000085"/>
    </source>
</evidence>
<accession>A0ABY7VA55</accession>
<dbReference type="Gene3D" id="1.25.40.10">
    <property type="entry name" value="Tetratricopeptide repeat domain"/>
    <property type="match status" value="2"/>
</dbReference>
<dbReference type="SMART" id="SM00388">
    <property type="entry name" value="HisKA"/>
    <property type="match status" value="1"/>
</dbReference>
<keyword evidence="3" id="KW-0597">Phosphoprotein</keyword>
<dbReference type="SUPFAM" id="SSF48452">
    <property type="entry name" value="TPR-like"/>
    <property type="match status" value="2"/>
</dbReference>
<dbReference type="InterPro" id="IPR003661">
    <property type="entry name" value="HisK_dim/P_dom"/>
</dbReference>
<evidence type="ECO:0000256" key="2">
    <source>
        <dbReference type="ARBA" id="ARBA00012438"/>
    </source>
</evidence>
<proteinExistence type="predicted"/>
<evidence type="ECO:0000256" key="9">
    <source>
        <dbReference type="SAM" id="SignalP"/>
    </source>
</evidence>
<protein>
    <recommendedName>
        <fullName evidence="2">histidine kinase</fullName>
        <ecNumber evidence="2">2.7.13.3</ecNumber>
    </recommendedName>
</protein>
<evidence type="ECO:0000256" key="7">
    <source>
        <dbReference type="PROSITE-ProRule" id="PRU00339"/>
    </source>
</evidence>
<dbReference type="InterPro" id="IPR050351">
    <property type="entry name" value="BphY/WalK/GraS-like"/>
</dbReference>
<evidence type="ECO:0000256" key="6">
    <source>
        <dbReference type="ARBA" id="ARBA00023012"/>
    </source>
</evidence>
<dbReference type="Pfam" id="PF13374">
    <property type="entry name" value="TPR_10"/>
    <property type="match status" value="1"/>
</dbReference>
<dbReference type="PROSITE" id="PS50005">
    <property type="entry name" value="TPR"/>
    <property type="match status" value="2"/>
</dbReference>
<evidence type="ECO:0000256" key="8">
    <source>
        <dbReference type="SAM" id="Phobius"/>
    </source>
</evidence>
<keyword evidence="8" id="KW-0812">Transmembrane</keyword>
<dbReference type="InterPro" id="IPR003594">
    <property type="entry name" value="HATPase_dom"/>
</dbReference>
<dbReference type="InterPro" id="IPR004358">
    <property type="entry name" value="Sig_transdc_His_kin-like_C"/>
</dbReference>
<evidence type="ECO:0000313" key="12">
    <source>
        <dbReference type="Proteomes" id="UP001215231"/>
    </source>
</evidence>
<dbReference type="Pfam" id="PF02518">
    <property type="entry name" value="HATPase_c"/>
    <property type="match status" value="1"/>
</dbReference>
<dbReference type="EMBL" id="CP059693">
    <property type="protein sequence ID" value="WDE10267.1"/>
    <property type="molecule type" value="Genomic_DNA"/>
</dbReference>
<dbReference type="InterPro" id="IPR005467">
    <property type="entry name" value="His_kinase_dom"/>
</dbReference>
<dbReference type="RefSeq" id="WP_274050295.1">
    <property type="nucleotide sequence ID" value="NZ_CP059693.1"/>
</dbReference>
<feature type="transmembrane region" description="Helical" evidence="8">
    <location>
        <begin position="440"/>
        <end position="457"/>
    </location>
</feature>
<sequence>MTHYLKCFSFIVLFALSQTVLAAPEQMVPLENRLKTLTGQARIPVLIELSGYYVDEDPEKASILAEETRQLLSRYPNNSQLLLINHHLASAYFHLGKVEQAAALVIENEKLALEKGNLDEKATAAKDIAYSIMNREGNYLKAIAYFQQALADYRELNHVFEIGVTLSDIGLMYYYNGDYDQALAYYNQALEQRGYTEKIEATRTFSDIAQVYMHYGRYHEAIPHYIKALAHARKFEQPVWISEQLLNVGVAYLMDKNNDKAIVYLNEALVLAKKLGNQHNLFFINKRLGEAYRSKEEYSRALEYHHQALALATGMDSKALIIQSQIDLGIIYSWLEQYEDSMEHFQKALTMAVEIDHLDMKIEAHKNVSNLYKQLNNHEKAYEHLAEHHKFKAEQTVQNHQDQVSELSDTFKTEQIVNEFKLLTHQEELAQLKFQHQRNYTLVAFVLLALSVTFFIYRQNKKRQLVVQRSQMMAELVEKKNQLLADVSHELRTPLTVLQLKVEALQHNLVSDVTASYDGLIVKIGEINSLISDIYQVAQSDIGALHLDLAEHNCLSTLTTWSQELAETVRGKGFKWSQNIDIPDDVSICFDQDKIKQVISNLVDNSMTYTDLPGQIVFQARVRKDQLDIRLQDSAPGVCKRELPLIFERLYRVEASRSRATGGSGLGLAICKSIIEVHRGTIMSSPSHFKGLAITIHLPLSQAESQHG</sequence>
<dbReference type="PROSITE" id="PS50109">
    <property type="entry name" value="HIS_KIN"/>
    <property type="match status" value="1"/>
</dbReference>
<feature type="chain" id="PRO_5046448028" description="histidine kinase" evidence="9">
    <location>
        <begin position="23"/>
        <end position="708"/>
    </location>
</feature>
<dbReference type="CDD" id="cd00082">
    <property type="entry name" value="HisKA"/>
    <property type="match status" value="1"/>
</dbReference>
<comment type="catalytic activity">
    <reaction evidence="1">
        <text>ATP + protein L-histidine = ADP + protein N-phospho-L-histidine.</text>
        <dbReference type="EC" id="2.7.13.3"/>
    </reaction>
</comment>
<feature type="repeat" description="TPR" evidence="7">
    <location>
        <begin position="322"/>
        <end position="355"/>
    </location>
</feature>
<name>A0ABY7VA55_9GAMM</name>